<dbReference type="EMBL" id="JBBNAE010000010">
    <property type="protein sequence ID" value="KAK9090913.1"/>
    <property type="molecule type" value="Genomic_DNA"/>
</dbReference>
<reference evidence="3 4" key="1">
    <citation type="submission" date="2024-01" db="EMBL/GenBank/DDBJ databases">
        <title>Genome assemblies of Stephania.</title>
        <authorList>
            <person name="Yang L."/>
        </authorList>
    </citation>
    <scope>NUCLEOTIDE SEQUENCE [LARGE SCALE GENOMIC DNA]</scope>
    <source>
        <strain evidence="3">QJT</strain>
        <tissue evidence="3">Leaf</tissue>
    </source>
</reference>
<organism evidence="3 4">
    <name type="scientific">Stephania japonica</name>
    <dbReference type="NCBI Taxonomy" id="461633"/>
    <lineage>
        <taxon>Eukaryota</taxon>
        <taxon>Viridiplantae</taxon>
        <taxon>Streptophyta</taxon>
        <taxon>Embryophyta</taxon>
        <taxon>Tracheophyta</taxon>
        <taxon>Spermatophyta</taxon>
        <taxon>Magnoliopsida</taxon>
        <taxon>Ranunculales</taxon>
        <taxon>Menispermaceae</taxon>
        <taxon>Menispermoideae</taxon>
        <taxon>Cissampelideae</taxon>
        <taxon>Stephania</taxon>
    </lineage>
</organism>
<evidence type="ECO:0000256" key="2">
    <source>
        <dbReference type="SAM" id="Phobius"/>
    </source>
</evidence>
<evidence type="ECO:0000313" key="4">
    <source>
        <dbReference type="Proteomes" id="UP001417504"/>
    </source>
</evidence>
<feature type="compositionally biased region" description="Polar residues" evidence="1">
    <location>
        <begin position="22"/>
        <end position="32"/>
    </location>
</feature>
<name>A0AAP0HJJ8_9MAGN</name>
<accession>A0AAP0HJJ8</accession>
<feature type="transmembrane region" description="Helical" evidence="2">
    <location>
        <begin position="141"/>
        <end position="161"/>
    </location>
</feature>
<keyword evidence="2" id="KW-1133">Transmembrane helix</keyword>
<keyword evidence="4" id="KW-1185">Reference proteome</keyword>
<evidence type="ECO:0000256" key="1">
    <source>
        <dbReference type="SAM" id="MobiDB-lite"/>
    </source>
</evidence>
<gene>
    <name evidence="3" type="ORF">Sjap_024090</name>
</gene>
<comment type="caution">
    <text evidence="3">The sequence shown here is derived from an EMBL/GenBank/DDBJ whole genome shotgun (WGS) entry which is preliminary data.</text>
</comment>
<evidence type="ECO:0000313" key="3">
    <source>
        <dbReference type="EMBL" id="KAK9090913.1"/>
    </source>
</evidence>
<keyword evidence="2" id="KW-0472">Membrane</keyword>
<protein>
    <submittedName>
        <fullName evidence="3">Uncharacterized protein</fullName>
    </submittedName>
</protein>
<proteinExistence type="predicted"/>
<dbReference type="Proteomes" id="UP001417504">
    <property type="component" value="Unassembled WGS sequence"/>
</dbReference>
<keyword evidence="2" id="KW-0812">Transmembrane</keyword>
<feature type="transmembrane region" description="Helical" evidence="2">
    <location>
        <begin position="112"/>
        <end position="129"/>
    </location>
</feature>
<feature type="transmembrane region" description="Helical" evidence="2">
    <location>
        <begin position="173"/>
        <end position="195"/>
    </location>
</feature>
<dbReference type="AlphaFoldDB" id="A0AAP0HJJ8"/>
<feature type="region of interest" description="Disordered" evidence="1">
    <location>
        <begin position="1"/>
        <end position="32"/>
    </location>
</feature>
<sequence length="198" mass="22004">MVLGFQATDEEPLAAPAVAPSQHLSSTGAENHQTVTIDQELIRPDSQTSSMNTLADDSYWAVREAWPLNSLNLSNRAEEQHYTSNYDRIIDQNRNGLQMPNTTTIQKQIRAVIKYCQLPFSIGIFVVVAGTDLHTEPRNKLFLKLCYASFLVSILTGSILLTLTKQNFRGNVLVLTFIAAIAFALDIAGLCFLTTSYY</sequence>